<evidence type="ECO:0000313" key="7">
    <source>
        <dbReference type="EMBL" id="KAF7805913.1"/>
    </source>
</evidence>
<feature type="domain" description="O-methyltransferase C-terminal" evidence="5">
    <location>
        <begin position="127"/>
        <end position="182"/>
    </location>
</feature>
<dbReference type="InterPro" id="IPR001077">
    <property type="entry name" value="COMT_C"/>
</dbReference>
<evidence type="ECO:0000256" key="2">
    <source>
        <dbReference type="ARBA" id="ARBA00022679"/>
    </source>
</evidence>
<dbReference type="GO" id="GO:0009717">
    <property type="term" value="P:isoflavonoid biosynthetic process"/>
    <property type="evidence" value="ECO:0007669"/>
    <property type="project" value="UniProtKB-ARBA"/>
</dbReference>
<dbReference type="FunFam" id="1.10.10.10:FF:000213">
    <property type="entry name" value="Coniferyl alcohol 9-O-methyltransferase"/>
    <property type="match status" value="1"/>
</dbReference>
<dbReference type="Proteomes" id="UP000634136">
    <property type="component" value="Unassembled WGS sequence"/>
</dbReference>
<feature type="active site" description="Proton acceptor" evidence="4">
    <location>
        <position position="228"/>
    </location>
</feature>
<feature type="domain" description="O-methyltransferase dimerisation" evidence="6">
    <location>
        <begin position="18"/>
        <end position="105"/>
    </location>
</feature>
<keyword evidence="8" id="KW-1185">Reference proteome</keyword>
<dbReference type="GO" id="GO:0008757">
    <property type="term" value="F:S-adenosylmethionine-dependent methyltransferase activity"/>
    <property type="evidence" value="ECO:0007669"/>
    <property type="project" value="UniProtKB-ARBA"/>
</dbReference>
<dbReference type="SUPFAM" id="SSF53335">
    <property type="entry name" value="S-adenosyl-L-methionine-dependent methyltransferases"/>
    <property type="match status" value="1"/>
</dbReference>
<dbReference type="InterPro" id="IPR036388">
    <property type="entry name" value="WH-like_DNA-bd_sf"/>
</dbReference>
<keyword evidence="1 7" id="KW-0489">Methyltransferase</keyword>
<dbReference type="Gene3D" id="3.40.50.150">
    <property type="entry name" value="Vaccinia Virus protein VP39"/>
    <property type="match status" value="2"/>
</dbReference>
<protein>
    <submittedName>
        <fullName evidence="7">(R,S)-reticuline 7-O-methyltransferase-like</fullName>
    </submittedName>
</protein>
<dbReference type="Pfam" id="PF00891">
    <property type="entry name" value="Methyltransf_2"/>
    <property type="match status" value="2"/>
</dbReference>
<keyword evidence="3" id="KW-0949">S-adenosyl-L-methionine</keyword>
<dbReference type="Pfam" id="PF08100">
    <property type="entry name" value="Dimerisation"/>
    <property type="match status" value="1"/>
</dbReference>
<proteinExistence type="predicted"/>
<feature type="domain" description="O-methyltransferase C-terminal" evidence="5">
    <location>
        <begin position="185"/>
        <end position="283"/>
    </location>
</feature>
<dbReference type="GO" id="GO:0008171">
    <property type="term" value="F:O-methyltransferase activity"/>
    <property type="evidence" value="ECO:0007669"/>
    <property type="project" value="InterPro"/>
</dbReference>
<dbReference type="PROSITE" id="PS51683">
    <property type="entry name" value="SAM_OMT_II"/>
    <property type="match status" value="1"/>
</dbReference>
<dbReference type="Gene3D" id="1.10.10.10">
    <property type="entry name" value="Winged helix-like DNA-binding domain superfamily/Winged helix DNA-binding domain"/>
    <property type="match status" value="1"/>
</dbReference>
<dbReference type="PIRSF" id="PIRSF005739">
    <property type="entry name" value="O-mtase"/>
    <property type="match status" value="1"/>
</dbReference>
<dbReference type="InterPro" id="IPR029063">
    <property type="entry name" value="SAM-dependent_MTases_sf"/>
</dbReference>
<sequence length="306" mass="34465">MEEEEEEALILQGQADMWKYMLSFADSMALKSTVELGIPDIIHRHGGPITLSQLAAALSDAPSPDISCLARVMRLLVHRKIFTASEGGEGDTLYGLTHSSRWLLRGSETSLAAMVEMETHPWLVAPWNYLSQCVREGGMAFKKAHGREIWEFASENPEFNKKFNEGMECTARIAMKAIVAGYKNGCINFDLPHVVATAPDYHRVTHVGGDMFHSIPHADAVFMKWILHDWNDEECIKILKNCKKAIGDGKRGKVIIVDSVRKQRGRECGKERTELEWNNLLRQDGFPRYNIINIPALVSIIEAYPL</sequence>
<reference evidence="7" key="1">
    <citation type="submission" date="2020-09" db="EMBL/GenBank/DDBJ databases">
        <title>Genome-Enabled Discovery of Anthraquinone Biosynthesis in Senna tora.</title>
        <authorList>
            <person name="Kang S.-H."/>
            <person name="Pandey R.P."/>
            <person name="Lee C.-M."/>
            <person name="Sim J.-S."/>
            <person name="Jeong J.-T."/>
            <person name="Choi B.-S."/>
            <person name="Jung M."/>
            <person name="Ginzburg D."/>
            <person name="Zhao K."/>
            <person name="Won S.Y."/>
            <person name="Oh T.-J."/>
            <person name="Yu Y."/>
            <person name="Kim N.-H."/>
            <person name="Lee O.R."/>
            <person name="Lee T.-H."/>
            <person name="Bashyal P."/>
            <person name="Kim T.-S."/>
            <person name="Lee W.-H."/>
            <person name="Kawkins C."/>
            <person name="Kim C.-K."/>
            <person name="Kim J.S."/>
            <person name="Ahn B.O."/>
            <person name="Rhee S.Y."/>
            <person name="Sohng J.K."/>
        </authorList>
    </citation>
    <scope>NUCLEOTIDE SEQUENCE</scope>
    <source>
        <tissue evidence="7">Leaf</tissue>
    </source>
</reference>
<comment type="caution">
    <text evidence="7">The sequence shown here is derived from an EMBL/GenBank/DDBJ whole genome shotgun (WGS) entry which is preliminary data.</text>
</comment>
<keyword evidence="2 7" id="KW-0808">Transferase</keyword>
<accession>A0A834SKJ5</accession>
<dbReference type="SUPFAM" id="SSF46785">
    <property type="entry name" value="Winged helix' DNA-binding domain"/>
    <property type="match status" value="1"/>
</dbReference>
<dbReference type="InterPro" id="IPR036390">
    <property type="entry name" value="WH_DNA-bd_sf"/>
</dbReference>
<dbReference type="GO" id="GO:0046983">
    <property type="term" value="F:protein dimerization activity"/>
    <property type="evidence" value="ECO:0007669"/>
    <property type="project" value="InterPro"/>
</dbReference>
<dbReference type="AlphaFoldDB" id="A0A834SKJ5"/>
<dbReference type="EMBL" id="JAAIUW010000012">
    <property type="protein sequence ID" value="KAF7805913.1"/>
    <property type="molecule type" value="Genomic_DNA"/>
</dbReference>
<dbReference type="PANTHER" id="PTHR11746">
    <property type="entry name" value="O-METHYLTRANSFERASE"/>
    <property type="match status" value="1"/>
</dbReference>
<evidence type="ECO:0000256" key="4">
    <source>
        <dbReference type="PIRSR" id="PIRSR005739-1"/>
    </source>
</evidence>
<dbReference type="GO" id="GO:0032259">
    <property type="term" value="P:methylation"/>
    <property type="evidence" value="ECO:0007669"/>
    <property type="project" value="UniProtKB-KW"/>
</dbReference>
<dbReference type="InterPro" id="IPR016461">
    <property type="entry name" value="COMT-like"/>
</dbReference>
<organism evidence="7 8">
    <name type="scientific">Senna tora</name>
    <dbReference type="NCBI Taxonomy" id="362788"/>
    <lineage>
        <taxon>Eukaryota</taxon>
        <taxon>Viridiplantae</taxon>
        <taxon>Streptophyta</taxon>
        <taxon>Embryophyta</taxon>
        <taxon>Tracheophyta</taxon>
        <taxon>Spermatophyta</taxon>
        <taxon>Magnoliopsida</taxon>
        <taxon>eudicotyledons</taxon>
        <taxon>Gunneridae</taxon>
        <taxon>Pentapetalae</taxon>
        <taxon>rosids</taxon>
        <taxon>fabids</taxon>
        <taxon>Fabales</taxon>
        <taxon>Fabaceae</taxon>
        <taxon>Caesalpinioideae</taxon>
        <taxon>Cassia clade</taxon>
        <taxon>Senna</taxon>
    </lineage>
</organism>
<evidence type="ECO:0000256" key="3">
    <source>
        <dbReference type="ARBA" id="ARBA00022691"/>
    </source>
</evidence>
<evidence type="ECO:0000259" key="5">
    <source>
        <dbReference type="Pfam" id="PF00891"/>
    </source>
</evidence>
<evidence type="ECO:0000259" key="6">
    <source>
        <dbReference type="Pfam" id="PF08100"/>
    </source>
</evidence>
<evidence type="ECO:0000256" key="1">
    <source>
        <dbReference type="ARBA" id="ARBA00022603"/>
    </source>
</evidence>
<name>A0A834SKJ5_9FABA</name>
<gene>
    <name evidence="7" type="ORF">G2W53_038074</name>
</gene>
<evidence type="ECO:0000313" key="8">
    <source>
        <dbReference type="Proteomes" id="UP000634136"/>
    </source>
</evidence>
<dbReference type="OrthoDB" id="1606438at2759"/>
<dbReference type="InterPro" id="IPR012967">
    <property type="entry name" value="COMT_dimerisation"/>
</dbReference>